<feature type="region of interest" description="Disordered" evidence="6">
    <location>
        <begin position="34"/>
        <end position="70"/>
    </location>
</feature>
<dbReference type="InterPro" id="IPR001607">
    <property type="entry name" value="Znf_UBP"/>
</dbReference>
<dbReference type="PANTHER" id="PTHR24007">
    <property type="entry name" value="BRCA1-ASSOCIATED PROTEIN"/>
    <property type="match status" value="1"/>
</dbReference>
<dbReference type="PROSITE" id="PS50271">
    <property type="entry name" value="ZF_UBP"/>
    <property type="match status" value="1"/>
</dbReference>
<dbReference type="GO" id="GO:0005737">
    <property type="term" value="C:cytoplasm"/>
    <property type="evidence" value="ECO:0007669"/>
    <property type="project" value="TreeGrafter"/>
</dbReference>
<feature type="compositionally biased region" description="Basic residues" evidence="6">
    <location>
        <begin position="847"/>
        <end position="859"/>
    </location>
</feature>
<evidence type="ECO:0000313" key="9">
    <source>
        <dbReference type="EMBL" id="KAK5089145.1"/>
    </source>
</evidence>
<feature type="region of interest" description="Disordered" evidence="6">
    <location>
        <begin position="653"/>
        <end position="701"/>
    </location>
</feature>
<feature type="region of interest" description="Disordered" evidence="6">
    <location>
        <begin position="827"/>
        <end position="859"/>
    </location>
</feature>
<dbReference type="SUPFAM" id="SSF57850">
    <property type="entry name" value="RING/U-box"/>
    <property type="match status" value="2"/>
</dbReference>
<dbReference type="InterPro" id="IPR013083">
    <property type="entry name" value="Znf_RING/FYVE/PHD"/>
</dbReference>
<organism evidence="9 10">
    <name type="scientific">Lithohypha guttulata</name>
    <dbReference type="NCBI Taxonomy" id="1690604"/>
    <lineage>
        <taxon>Eukaryota</taxon>
        <taxon>Fungi</taxon>
        <taxon>Dikarya</taxon>
        <taxon>Ascomycota</taxon>
        <taxon>Pezizomycotina</taxon>
        <taxon>Eurotiomycetes</taxon>
        <taxon>Chaetothyriomycetidae</taxon>
        <taxon>Chaetothyriales</taxon>
        <taxon>Trichomeriaceae</taxon>
        <taxon>Lithohypha</taxon>
    </lineage>
</organism>
<evidence type="ECO:0000256" key="6">
    <source>
        <dbReference type="SAM" id="MobiDB-lite"/>
    </source>
</evidence>
<sequence>MPDYFYHIGIELFDHSTESPINLSQTFRALNPFTSQQARASRDHKYDSMRTKSSSSSQSAITANVTASSHDDERIDDVVVEVTDDITAGIGTKAASAQTRAAFAATEETDAGERGIVHLYRDVEETPGLYRKSDRITPSELWHGSAPAKARPPASYSSHPPKDEDCTMLAILAVPSYMTPRDFLAFVGPDTRNAVSHFRMVRTSRVNRYMVLMKFKDGRFARQWQSDWNTKLFNTMEPETCHVVFVKSVEVWHNRDVVHPRTRAESVNANGVKTMGHFNKPLAPPTPSLVELPTCPVCLERMDESTGLITNLCQHVFHCTCLEKWSGYGCPVCRFKDDSFNTGITRSIKTKKRLNSHGEYEVDDEDYQCHECHITQSLWQCLICGDVGCGRYAGKHAYRHFEKTGHTFALDLETQRVWDYDRDCYVHRIIANGSSTSDEKLLELPGRRKEGQTTALEDVDQDLDMAKRENLAFEYTQLLTSQLESQRIYFEDQVAKAVDNKIKALQQAEKDAKEVVMARSKVDETVAAEQTLREKCGQLEKDATRYQSKCQKIEAELKDLRKKHEEAKILADTISKNAKARETEAAAKRNDYFAGQVEQLKTLKEENATKNFYLESLQEQIKELRLQLAAQTKLQAMVKSGQLTQVELEGATLHAGPSQQQTSLPRKKAHSRSNKQNSQDPRMPQNEPTDEDIEAAAAQGSASTQLGTVAAMLKEKIGSKWTYTEDATEGNIISLGLEKNFLIWKPNGRIVGNPKTAANEIESYLTEADFIEPLALSEFRQAQTKDPVKAMEILRTLVGADYEMAPGKTCDDLREALISTGVLQRKEEEDLYDSDGEGQVVGNSTKSKAKKKKKNKKKK</sequence>
<evidence type="ECO:0000256" key="4">
    <source>
        <dbReference type="PROSITE-ProRule" id="PRU00502"/>
    </source>
</evidence>
<dbReference type="Pfam" id="PF02148">
    <property type="entry name" value="zf-UBP"/>
    <property type="match status" value="1"/>
</dbReference>
<dbReference type="GO" id="GO:0008270">
    <property type="term" value="F:zinc ion binding"/>
    <property type="evidence" value="ECO:0007669"/>
    <property type="project" value="UniProtKB-KW"/>
</dbReference>
<dbReference type="SMART" id="SM00290">
    <property type="entry name" value="ZnF_UBP"/>
    <property type="match status" value="1"/>
</dbReference>
<dbReference type="InterPro" id="IPR001841">
    <property type="entry name" value="Znf_RING"/>
</dbReference>
<dbReference type="AlphaFoldDB" id="A0AAN7YDA1"/>
<feature type="region of interest" description="Disordered" evidence="6">
    <location>
        <begin position="140"/>
        <end position="161"/>
    </location>
</feature>
<reference evidence="9 10" key="1">
    <citation type="submission" date="2023-08" db="EMBL/GenBank/DDBJ databases">
        <title>Black Yeasts Isolated from many extreme environments.</title>
        <authorList>
            <person name="Coleine C."/>
            <person name="Stajich J.E."/>
            <person name="Selbmann L."/>
        </authorList>
    </citation>
    <scope>NUCLEOTIDE SEQUENCE [LARGE SCALE GENOMIC DNA]</scope>
    <source>
        <strain evidence="9 10">CCFEE 5910</strain>
    </source>
</reference>
<dbReference type="PANTHER" id="PTHR24007:SF7">
    <property type="entry name" value="BRCA1-ASSOCIATED PROTEIN"/>
    <property type="match status" value="1"/>
</dbReference>
<evidence type="ECO:0000256" key="3">
    <source>
        <dbReference type="ARBA" id="ARBA00022833"/>
    </source>
</evidence>
<dbReference type="InterPro" id="IPR034931">
    <property type="entry name" value="ETP1_RRM"/>
</dbReference>
<evidence type="ECO:0000256" key="5">
    <source>
        <dbReference type="SAM" id="Coils"/>
    </source>
</evidence>
<keyword evidence="3" id="KW-0862">Zinc</keyword>
<dbReference type="SMART" id="SM00184">
    <property type="entry name" value="RING"/>
    <property type="match status" value="1"/>
</dbReference>
<dbReference type="CDD" id="cd16457">
    <property type="entry name" value="RING-H2_BRAP2"/>
    <property type="match status" value="1"/>
</dbReference>
<keyword evidence="5" id="KW-0175">Coiled coil</keyword>
<dbReference type="Pfam" id="PF07576">
    <property type="entry name" value="BRAP2"/>
    <property type="match status" value="1"/>
</dbReference>
<keyword evidence="2 4" id="KW-0863">Zinc-finger</keyword>
<dbReference type="Pfam" id="PF13639">
    <property type="entry name" value="zf-RING_2"/>
    <property type="match status" value="1"/>
</dbReference>
<keyword evidence="1" id="KW-0479">Metal-binding</keyword>
<evidence type="ECO:0000256" key="1">
    <source>
        <dbReference type="ARBA" id="ARBA00022723"/>
    </source>
</evidence>
<dbReference type="GO" id="GO:0016567">
    <property type="term" value="P:protein ubiquitination"/>
    <property type="evidence" value="ECO:0007669"/>
    <property type="project" value="TreeGrafter"/>
</dbReference>
<dbReference type="GO" id="GO:0061630">
    <property type="term" value="F:ubiquitin protein ligase activity"/>
    <property type="evidence" value="ECO:0007669"/>
    <property type="project" value="TreeGrafter"/>
</dbReference>
<evidence type="ECO:0000259" key="7">
    <source>
        <dbReference type="PROSITE" id="PS50089"/>
    </source>
</evidence>
<evidence type="ECO:0000313" key="10">
    <source>
        <dbReference type="Proteomes" id="UP001309876"/>
    </source>
</evidence>
<dbReference type="PROSITE" id="PS50089">
    <property type="entry name" value="ZF_RING_2"/>
    <property type="match status" value="1"/>
</dbReference>
<dbReference type="Gene3D" id="3.30.40.10">
    <property type="entry name" value="Zinc/RING finger domain, C3HC4 (zinc finger)"/>
    <property type="match status" value="2"/>
</dbReference>
<proteinExistence type="predicted"/>
<dbReference type="CDD" id="cd12717">
    <property type="entry name" value="RRM_ETP1"/>
    <property type="match status" value="1"/>
</dbReference>
<dbReference type="GO" id="GO:0007265">
    <property type="term" value="P:Ras protein signal transduction"/>
    <property type="evidence" value="ECO:0007669"/>
    <property type="project" value="TreeGrafter"/>
</dbReference>
<accession>A0AAN7YDA1</accession>
<gene>
    <name evidence="9" type="ORF">LTR05_003369</name>
</gene>
<dbReference type="InterPro" id="IPR011422">
    <property type="entry name" value="BRAP2/ETP1_RRM"/>
</dbReference>
<protein>
    <submittedName>
        <fullName evidence="9">Uncharacterized protein</fullName>
    </submittedName>
</protein>
<evidence type="ECO:0000259" key="8">
    <source>
        <dbReference type="PROSITE" id="PS50271"/>
    </source>
</evidence>
<feature type="domain" description="UBP-type" evidence="8">
    <location>
        <begin position="331"/>
        <end position="446"/>
    </location>
</feature>
<dbReference type="EMBL" id="JAVRRJ010000002">
    <property type="protein sequence ID" value="KAK5089145.1"/>
    <property type="molecule type" value="Genomic_DNA"/>
</dbReference>
<dbReference type="InterPro" id="IPR047243">
    <property type="entry name" value="RING-H2_BRAP2"/>
</dbReference>
<comment type="caution">
    <text evidence="9">The sequence shown here is derived from an EMBL/GenBank/DDBJ whole genome shotgun (WGS) entry which is preliminary data.</text>
</comment>
<keyword evidence="10" id="KW-1185">Reference proteome</keyword>
<feature type="coiled-coil region" evidence="5">
    <location>
        <begin position="495"/>
        <end position="577"/>
    </location>
</feature>
<feature type="domain" description="RING-type" evidence="7">
    <location>
        <begin position="295"/>
        <end position="334"/>
    </location>
</feature>
<feature type="compositionally biased region" description="Basic and acidic residues" evidence="6">
    <location>
        <begin position="40"/>
        <end position="50"/>
    </location>
</feature>
<evidence type="ECO:0000256" key="2">
    <source>
        <dbReference type="ARBA" id="ARBA00022771"/>
    </source>
</evidence>
<dbReference type="Proteomes" id="UP001309876">
    <property type="component" value="Unassembled WGS sequence"/>
</dbReference>
<name>A0AAN7YDA1_9EURO</name>